<dbReference type="GO" id="GO:0045504">
    <property type="term" value="F:dynein heavy chain binding"/>
    <property type="evidence" value="ECO:0007669"/>
    <property type="project" value="TreeGrafter"/>
</dbReference>
<evidence type="ECO:0000256" key="3">
    <source>
        <dbReference type="ARBA" id="ARBA00022737"/>
    </source>
</evidence>
<proteinExistence type="predicted"/>
<dbReference type="GO" id="GO:0045503">
    <property type="term" value="F:dynein light chain binding"/>
    <property type="evidence" value="ECO:0007669"/>
    <property type="project" value="TreeGrafter"/>
</dbReference>
<evidence type="ECO:0000313" key="4">
    <source>
        <dbReference type="EMBL" id="CAB3993992.1"/>
    </source>
</evidence>
<name>A0A7D9HZC6_PARCT</name>
<dbReference type="EMBL" id="CACRXK020002369">
    <property type="protein sequence ID" value="CAB3993992.1"/>
    <property type="molecule type" value="Genomic_DNA"/>
</dbReference>
<dbReference type="Proteomes" id="UP001152795">
    <property type="component" value="Unassembled WGS sequence"/>
</dbReference>
<accession>A0A7D9HZC6</accession>
<dbReference type="PANTHER" id="PTHR12442">
    <property type="entry name" value="DYNEIN INTERMEDIATE CHAIN"/>
    <property type="match status" value="1"/>
</dbReference>
<protein>
    <submittedName>
        <fullName evidence="4">WD repeat-containing 63-like</fullName>
    </submittedName>
</protein>
<dbReference type="InterPro" id="IPR015943">
    <property type="entry name" value="WD40/YVTN_repeat-like_dom_sf"/>
</dbReference>
<evidence type="ECO:0000256" key="1">
    <source>
        <dbReference type="ARBA" id="ARBA00022490"/>
    </source>
</evidence>
<dbReference type="GO" id="GO:0036159">
    <property type="term" value="P:inner dynein arm assembly"/>
    <property type="evidence" value="ECO:0007669"/>
    <property type="project" value="TreeGrafter"/>
</dbReference>
<dbReference type="PANTHER" id="PTHR12442:SF5">
    <property type="entry name" value="DYNEIN AXONEMAL INTERMEDIATE CHAIN 3"/>
    <property type="match status" value="1"/>
</dbReference>
<keyword evidence="1" id="KW-0963">Cytoplasm</keyword>
<dbReference type="InterPro" id="IPR050687">
    <property type="entry name" value="Dynein_IC"/>
</dbReference>
<comment type="caution">
    <text evidence="4">The sequence shown here is derived from an EMBL/GenBank/DDBJ whole genome shotgun (WGS) entry which is preliminary data.</text>
</comment>
<dbReference type="SUPFAM" id="SSF50978">
    <property type="entry name" value="WD40 repeat-like"/>
    <property type="match status" value="1"/>
</dbReference>
<sequence>MSEETSNQNSGDGSGNLVAPQDILPLFFTSKTQQIFGCIADEDVNAENPHKVIPKETILQDFKDRAAVSDFHPAKKIVLDYPGEELLVVYDADFKYGQNFYLCTTEECKEKILHPELAAGDHETADGEQAEAAEEEIVVWKGPVTPRPWESLGSEIEVEDEKTVENRAKIKMCISRKRSEFGAPVKFADQSEKVMKDATVECLPFEDETYSLKKFELDIGIQAVQNRGENGSQTEWKKPRNACVQYEARFLPEEKKVEAEEAPSLLEFIQKVTPRFELALQQNEIMDVFYDDYVSLAIEDSTFGSKSDNYLKEYQSFTDLLYSKEKVITNTEWHPTAKGIIAVSCAELMSFDERVDNASRIIMTPSLILIWSFSDPIHPQLLLEAPDDIFSFKFNPSEPTIIAGGCVNGQVVLWDISSWNDRLLSHRQTSKAKKNTMTSLPGFEDDSNTDHTPVVRYCAVSSIEHSHKSAVSDLQWVPDHMEVRKLYRYISPYYTCI</sequence>
<organism evidence="4 5">
    <name type="scientific">Paramuricea clavata</name>
    <name type="common">Red gorgonian</name>
    <name type="synonym">Violescent sea-whip</name>
    <dbReference type="NCBI Taxonomy" id="317549"/>
    <lineage>
        <taxon>Eukaryota</taxon>
        <taxon>Metazoa</taxon>
        <taxon>Cnidaria</taxon>
        <taxon>Anthozoa</taxon>
        <taxon>Octocorallia</taxon>
        <taxon>Malacalcyonacea</taxon>
        <taxon>Plexauridae</taxon>
        <taxon>Paramuricea</taxon>
    </lineage>
</organism>
<evidence type="ECO:0000313" key="5">
    <source>
        <dbReference type="Proteomes" id="UP001152795"/>
    </source>
</evidence>
<dbReference type="Gene3D" id="2.130.10.10">
    <property type="entry name" value="YVTN repeat-like/Quinoprotein amine dehydrogenase"/>
    <property type="match status" value="1"/>
</dbReference>
<evidence type="ECO:0000256" key="2">
    <source>
        <dbReference type="ARBA" id="ARBA00022574"/>
    </source>
</evidence>
<gene>
    <name evidence="4" type="ORF">PACLA_8A013045</name>
</gene>
<keyword evidence="5" id="KW-1185">Reference proteome</keyword>
<reference evidence="4" key="1">
    <citation type="submission" date="2020-04" db="EMBL/GenBank/DDBJ databases">
        <authorList>
            <person name="Alioto T."/>
            <person name="Alioto T."/>
            <person name="Gomez Garrido J."/>
        </authorList>
    </citation>
    <scope>NUCLEOTIDE SEQUENCE</scope>
    <source>
        <strain evidence="4">A484AB</strain>
    </source>
</reference>
<dbReference type="GO" id="GO:0036156">
    <property type="term" value="C:inner dynein arm"/>
    <property type="evidence" value="ECO:0007669"/>
    <property type="project" value="TreeGrafter"/>
</dbReference>
<dbReference type="GO" id="GO:0060294">
    <property type="term" value="P:cilium movement involved in cell motility"/>
    <property type="evidence" value="ECO:0007669"/>
    <property type="project" value="TreeGrafter"/>
</dbReference>
<keyword evidence="3" id="KW-0677">Repeat</keyword>
<dbReference type="OrthoDB" id="6619788at2759"/>
<dbReference type="InterPro" id="IPR036322">
    <property type="entry name" value="WD40_repeat_dom_sf"/>
</dbReference>
<keyword evidence="2" id="KW-0853">WD repeat</keyword>
<dbReference type="AlphaFoldDB" id="A0A7D9HZC6"/>